<name>A0A699SJI3_TANCI</name>
<evidence type="ECO:0000256" key="4">
    <source>
        <dbReference type="ARBA" id="ARBA00022759"/>
    </source>
</evidence>
<comment type="caution">
    <text evidence="8">The sequence shown here is derived from an EMBL/GenBank/DDBJ whole genome shotgun (WGS) entry which is preliminary data.</text>
</comment>
<dbReference type="SUPFAM" id="SSF56672">
    <property type="entry name" value="DNA/RNA polymerases"/>
    <property type="match status" value="1"/>
</dbReference>
<evidence type="ECO:0000259" key="7">
    <source>
        <dbReference type="Pfam" id="PF17917"/>
    </source>
</evidence>
<protein>
    <submittedName>
        <fullName evidence="8">Reverse transcriptase domain-containing protein</fullName>
    </submittedName>
</protein>
<dbReference type="PANTHER" id="PTHR34072:SF44">
    <property type="entry name" value="RNA-DIRECTED DNA POLYMERASE"/>
    <property type="match status" value="1"/>
</dbReference>
<evidence type="ECO:0000256" key="6">
    <source>
        <dbReference type="ARBA" id="ARBA00022918"/>
    </source>
</evidence>
<accession>A0A699SJI3</accession>
<dbReference type="GO" id="GO:0003964">
    <property type="term" value="F:RNA-directed DNA polymerase activity"/>
    <property type="evidence" value="ECO:0007669"/>
    <property type="project" value="UniProtKB-KW"/>
</dbReference>
<dbReference type="InterPro" id="IPR041373">
    <property type="entry name" value="RT_RNaseH"/>
</dbReference>
<proteinExistence type="predicted"/>
<dbReference type="AlphaFoldDB" id="A0A699SJI3"/>
<evidence type="ECO:0000256" key="2">
    <source>
        <dbReference type="ARBA" id="ARBA00022695"/>
    </source>
</evidence>
<organism evidence="8">
    <name type="scientific">Tanacetum cinerariifolium</name>
    <name type="common">Dalmatian daisy</name>
    <name type="synonym">Chrysanthemum cinerariifolium</name>
    <dbReference type="NCBI Taxonomy" id="118510"/>
    <lineage>
        <taxon>Eukaryota</taxon>
        <taxon>Viridiplantae</taxon>
        <taxon>Streptophyta</taxon>
        <taxon>Embryophyta</taxon>
        <taxon>Tracheophyta</taxon>
        <taxon>Spermatophyta</taxon>
        <taxon>Magnoliopsida</taxon>
        <taxon>eudicotyledons</taxon>
        <taxon>Gunneridae</taxon>
        <taxon>Pentapetalae</taxon>
        <taxon>asterids</taxon>
        <taxon>campanulids</taxon>
        <taxon>Asterales</taxon>
        <taxon>Asteraceae</taxon>
        <taxon>Asteroideae</taxon>
        <taxon>Anthemideae</taxon>
        <taxon>Anthemidinae</taxon>
        <taxon>Tanacetum</taxon>
    </lineage>
</organism>
<dbReference type="GO" id="GO:0004519">
    <property type="term" value="F:endonuclease activity"/>
    <property type="evidence" value="ECO:0007669"/>
    <property type="project" value="UniProtKB-KW"/>
</dbReference>
<reference evidence="8" key="1">
    <citation type="journal article" date="2019" name="Sci. Rep.">
        <title>Draft genome of Tanacetum cinerariifolium, the natural source of mosquito coil.</title>
        <authorList>
            <person name="Yamashiro T."/>
            <person name="Shiraishi A."/>
            <person name="Satake H."/>
            <person name="Nakayama K."/>
        </authorList>
    </citation>
    <scope>NUCLEOTIDE SEQUENCE</scope>
</reference>
<keyword evidence="2" id="KW-0548">Nucleotidyltransferase</keyword>
<sequence length="166" mass="19126">MLSVVYAFEKFRPYLVLSKSIVYIDHSALKYLLNKQDVKPRLFRWVLLLQEFDITILDKKGSENLVTDHLSRLENPHQDVLENKDINENFPLETLGSLTSHNTPWFTDIANFHAGNFIKKGLTSQQKKKFFKYEAFEILKACHEGPSGGHYGANLTAKKVFDAGFF</sequence>
<gene>
    <name evidence="8" type="ORF">Tci_869123</name>
</gene>
<dbReference type="CDD" id="cd09274">
    <property type="entry name" value="RNase_HI_RT_Ty3"/>
    <property type="match status" value="1"/>
</dbReference>
<dbReference type="InterPro" id="IPR043502">
    <property type="entry name" value="DNA/RNA_pol_sf"/>
</dbReference>
<dbReference type="Pfam" id="PF17917">
    <property type="entry name" value="RT_RNaseH"/>
    <property type="match status" value="1"/>
</dbReference>
<evidence type="ECO:0000256" key="1">
    <source>
        <dbReference type="ARBA" id="ARBA00022679"/>
    </source>
</evidence>
<keyword evidence="5" id="KW-0378">Hydrolase</keyword>
<feature type="domain" description="Reverse transcriptase RNase H-like" evidence="7">
    <location>
        <begin position="1"/>
        <end position="52"/>
    </location>
</feature>
<dbReference type="GO" id="GO:0016787">
    <property type="term" value="F:hydrolase activity"/>
    <property type="evidence" value="ECO:0007669"/>
    <property type="project" value="UniProtKB-KW"/>
</dbReference>
<keyword evidence="6 8" id="KW-0695">RNA-directed DNA polymerase</keyword>
<keyword evidence="4" id="KW-0255">Endonuclease</keyword>
<evidence type="ECO:0000313" key="8">
    <source>
        <dbReference type="EMBL" id="GFC97153.1"/>
    </source>
</evidence>
<dbReference type="PANTHER" id="PTHR34072">
    <property type="entry name" value="ENZYMATIC POLYPROTEIN-RELATED"/>
    <property type="match status" value="1"/>
</dbReference>
<keyword evidence="3" id="KW-0540">Nuclease</keyword>
<keyword evidence="1" id="KW-0808">Transferase</keyword>
<evidence type="ECO:0000256" key="5">
    <source>
        <dbReference type="ARBA" id="ARBA00022801"/>
    </source>
</evidence>
<evidence type="ECO:0000256" key="3">
    <source>
        <dbReference type="ARBA" id="ARBA00022722"/>
    </source>
</evidence>
<dbReference type="EMBL" id="BKCJ011164377">
    <property type="protein sequence ID" value="GFC97153.1"/>
    <property type="molecule type" value="Genomic_DNA"/>
</dbReference>